<keyword evidence="3" id="KW-0732">Signal</keyword>
<dbReference type="PANTHER" id="PTHR48081:SF30">
    <property type="entry name" value="ACETYL-HYDROLASE LIPR-RELATED"/>
    <property type="match status" value="1"/>
</dbReference>
<evidence type="ECO:0000313" key="6">
    <source>
        <dbReference type="Proteomes" id="UP001218231"/>
    </source>
</evidence>
<keyword evidence="5" id="KW-0614">Plasmid</keyword>
<feature type="signal peptide" evidence="3">
    <location>
        <begin position="1"/>
        <end position="23"/>
    </location>
</feature>
<dbReference type="Proteomes" id="UP001218231">
    <property type="component" value="Plasmid unnamed1"/>
</dbReference>
<proteinExistence type="inferred from homology"/>
<accession>A0ABY7U435</accession>
<feature type="chain" id="PRO_5047155552" evidence="3">
    <location>
        <begin position="24"/>
        <end position="345"/>
    </location>
</feature>
<dbReference type="InterPro" id="IPR050300">
    <property type="entry name" value="GDXG_lipolytic_enzyme"/>
</dbReference>
<dbReference type="RefSeq" id="WP_273620232.1">
    <property type="nucleotide sequence ID" value="NZ_CP117418.1"/>
</dbReference>
<dbReference type="GO" id="GO:0016787">
    <property type="term" value="F:hydrolase activity"/>
    <property type="evidence" value="ECO:0007669"/>
    <property type="project" value="UniProtKB-KW"/>
</dbReference>
<keyword evidence="2 5" id="KW-0378">Hydrolase</keyword>
<evidence type="ECO:0000256" key="1">
    <source>
        <dbReference type="ARBA" id="ARBA00010515"/>
    </source>
</evidence>
<evidence type="ECO:0000259" key="4">
    <source>
        <dbReference type="Pfam" id="PF07859"/>
    </source>
</evidence>
<dbReference type="InterPro" id="IPR029058">
    <property type="entry name" value="AB_hydrolase_fold"/>
</dbReference>
<dbReference type="EMBL" id="CP117418">
    <property type="protein sequence ID" value="WCT79958.1"/>
    <property type="molecule type" value="Genomic_DNA"/>
</dbReference>
<evidence type="ECO:0000256" key="3">
    <source>
        <dbReference type="SAM" id="SignalP"/>
    </source>
</evidence>
<keyword evidence="6" id="KW-1185">Reference proteome</keyword>
<geneLocation type="plasmid" evidence="5 6">
    <name>unnamed1</name>
</geneLocation>
<dbReference type="InterPro" id="IPR013094">
    <property type="entry name" value="AB_hydrolase_3"/>
</dbReference>
<dbReference type="SUPFAM" id="SSF53474">
    <property type="entry name" value="alpha/beta-Hydrolases"/>
    <property type="match status" value="1"/>
</dbReference>
<gene>
    <name evidence="5" type="ORF">PQ457_18010</name>
</gene>
<feature type="domain" description="Alpha/beta hydrolase fold-3" evidence="4">
    <location>
        <begin position="116"/>
        <end position="321"/>
    </location>
</feature>
<name>A0ABY7U435_9SPHN</name>
<comment type="similarity">
    <text evidence="1">Belongs to the 'GDXG' lipolytic enzyme family.</text>
</comment>
<evidence type="ECO:0000313" key="5">
    <source>
        <dbReference type="EMBL" id="WCT79958.1"/>
    </source>
</evidence>
<dbReference type="PANTHER" id="PTHR48081">
    <property type="entry name" value="AB HYDROLASE SUPERFAMILY PROTEIN C4A8.06C"/>
    <property type="match status" value="1"/>
</dbReference>
<dbReference type="Gene3D" id="3.40.50.1820">
    <property type="entry name" value="alpha/beta hydrolase"/>
    <property type="match status" value="1"/>
</dbReference>
<sequence length="345" mass="36126">MRNFVSMLAAACCLSGAALHAQALDIGPSGETHVPAMTVPSSPLMSDEGNRSRIEHITTERSLKGKSVAEINAALFGPRLERTKAAFAVSIRADRIGGVPVLIYEPKAGAAKGKVLINVHGGGFVGCFTECGGLESIPIAAMTGMRVISVDYRLAPAAQFPAASQDVANVYREVLKTIPARSIGLYGCSAGGLLTAQSLAWFQSHGLPSPAAAGIFCAGGDPGMGGDSRFTGMALGDGDMPPPPSPAASPPLGYMRGAALDDTNAFPARDPKVLAHFPPTLVIVGTRDFAMSSAVYLHSKLVKAGVDARLHMWEGGRHAFFYDIRVPEAREAFSVIAKFFQAHVH</sequence>
<protein>
    <submittedName>
        <fullName evidence="5">Alpha/beta hydrolase</fullName>
    </submittedName>
</protein>
<evidence type="ECO:0000256" key="2">
    <source>
        <dbReference type="ARBA" id="ARBA00022801"/>
    </source>
</evidence>
<reference evidence="5 6" key="1">
    <citation type="submission" date="2023-02" db="EMBL/GenBank/DDBJ databases">
        <title>Genome sequence of Novosphingobium humi KACC 19094.</title>
        <authorList>
            <person name="Kim S."/>
            <person name="Heo J."/>
            <person name="Kwon S.-W."/>
        </authorList>
    </citation>
    <scope>NUCLEOTIDE SEQUENCE [LARGE SCALE GENOMIC DNA]</scope>
    <source>
        <strain evidence="5 6">KACC 19094</strain>
        <plasmid evidence="5 6">unnamed1</plasmid>
    </source>
</reference>
<dbReference type="Pfam" id="PF07859">
    <property type="entry name" value="Abhydrolase_3"/>
    <property type="match status" value="1"/>
</dbReference>
<organism evidence="5 6">
    <name type="scientific">Novosphingobium humi</name>
    <dbReference type="NCBI Taxonomy" id="2282397"/>
    <lineage>
        <taxon>Bacteria</taxon>
        <taxon>Pseudomonadati</taxon>
        <taxon>Pseudomonadota</taxon>
        <taxon>Alphaproteobacteria</taxon>
        <taxon>Sphingomonadales</taxon>
        <taxon>Sphingomonadaceae</taxon>
        <taxon>Novosphingobium</taxon>
    </lineage>
</organism>